<gene>
    <name evidence="1" type="ORF">QQF64_020706</name>
</gene>
<accession>A0ABR3LCH3</accession>
<evidence type="ECO:0008006" key="3">
    <source>
        <dbReference type="Google" id="ProtNLM"/>
    </source>
</evidence>
<sequence>MDLLREHKAHIWSRTRPEQRGSGLKATVGPPCTLFDDCHIEGGSVLHFSFGLAVPPTPESVLQAQGLLCIMGRIGAFDVVASERGWENRSSGPNIVFDENEIFRGVIAQEFIGFSTIVCS</sequence>
<keyword evidence="2" id="KW-1185">Reference proteome</keyword>
<name>A0ABR3LCH3_9TELE</name>
<organism evidence="1 2">
    <name type="scientific">Cirrhinus molitorella</name>
    <name type="common">mud carp</name>
    <dbReference type="NCBI Taxonomy" id="172907"/>
    <lineage>
        <taxon>Eukaryota</taxon>
        <taxon>Metazoa</taxon>
        <taxon>Chordata</taxon>
        <taxon>Craniata</taxon>
        <taxon>Vertebrata</taxon>
        <taxon>Euteleostomi</taxon>
        <taxon>Actinopterygii</taxon>
        <taxon>Neopterygii</taxon>
        <taxon>Teleostei</taxon>
        <taxon>Ostariophysi</taxon>
        <taxon>Cypriniformes</taxon>
        <taxon>Cyprinidae</taxon>
        <taxon>Labeoninae</taxon>
        <taxon>Labeonini</taxon>
        <taxon>Cirrhinus</taxon>
    </lineage>
</organism>
<proteinExistence type="predicted"/>
<protein>
    <recommendedName>
        <fullName evidence="3">Galectin</fullName>
    </recommendedName>
</protein>
<dbReference type="Proteomes" id="UP001558613">
    <property type="component" value="Unassembled WGS sequence"/>
</dbReference>
<comment type="caution">
    <text evidence="1">The sequence shown here is derived from an EMBL/GenBank/DDBJ whole genome shotgun (WGS) entry which is preliminary data.</text>
</comment>
<evidence type="ECO:0000313" key="2">
    <source>
        <dbReference type="Proteomes" id="UP001558613"/>
    </source>
</evidence>
<reference evidence="1 2" key="1">
    <citation type="submission" date="2023-09" db="EMBL/GenBank/DDBJ databases">
        <authorList>
            <person name="Wang M."/>
        </authorList>
    </citation>
    <scope>NUCLEOTIDE SEQUENCE [LARGE SCALE GENOMIC DNA]</scope>
    <source>
        <strain evidence="1">GT-2023</strain>
        <tissue evidence="1">Liver</tissue>
    </source>
</reference>
<dbReference type="EMBL" id="JAYMGO010000023">
    <property type="protein sequence ID" value="KAL1249701.1"/>
    <property type="molecule type" value="Genomic_DNA"/>
</dbReference>
<evidence type="ECO:0000313" key="1">
    <source>
        <dbReference type="EMBL" id="KAL1249701.1"/>
    </source>
</evidence>